<feature type="compositionally biased region" description="Basic and acidic residues" evidence="1">
    <location>
        <begin position="173"/>
        <end position="182"/>
    </location>
</feature>
<accession>A0ABQ8U4U2</accession>
<sequence length="234" mass="25442">MLLKLHTKSRISATARWLDPRPPRPAYTMASPTMASALKGIVLLDPASPAPPRRIFRQQQLDEAGALLTCSHKPTPASRGEASSGRLTCSHWGHPPSSQGQRVPAQATGLAHRSSGPTRQPRANRGLIESLEHRPVQARRRQEERKPRCQRRQVLHPRQVASQAFSRPLTQHPSDHKLDRRGRPSQLALGQPRGNSQIGTAYVTTQMGLGSQAAAQPTGRGPLGSAGPLKQAEV</sequence>
<protein>
    <submittedName>
        <fullName evidence="2">Uncharacterized protein</fullName>
    </submittedName>
</protein>
<dbReference type="EMBL" id="JAPMOS010000277">
    <property type="protein sequence ID" value="KAJ4453337.1"/>
    <property type="molecule type" value="Genomic_DNA"/>
</dbReference>
<name>A0ABQ8U4U2_9EUKA</name>
<evidence type="ECO:0000256" key="1">
    <source>
        <dbReference type="SAM" id="MobiDB-lite"/>
    </source>
</evidence>
<organism evidence="2 3">
    <name type="scientific">Paratrimastix pyriformis</name>
    <dbReference type="NCBI Taxonomy" id="342808"/>
    <lineage>
        <taxon>Eukaryota</taxon>
        <taxon>Metamonada</taxon>
        <taxon>Preaxostyla</taxon>
        <taxon>Paratrimastigidae</taxon>
        <taxon>Paratrimastix</taxon>
    </lineage>
</organism>
<feature type="compositionally biased region" description="Polar residues" evidence="1">
    <location>
        <begin position="160"/>
        <end position="172"/>
    </location>
</feature>
<dbReference type="Proteomes" id="UP001141327">
    <property type="component" value="Unassembled WGS sequence"/>
</dbReference>
<feature type="compositionally biased region" description="Basic and acidic residues" evidence="1">
    <location>
        <begin position="130"/>
        <end position="147"/>
    </location>
</feature>
<feature type="compositionally biased region" description="Polar residues" evidence="1">
    <location>
        <begin position="193"/>
        <end position="215"/>
    </location>
</feature>
<gene>
    <name evidence="2" type="ORF">PAPYR_12210</name>
</gene>
<keyword evidence="3" id="KW-1185">Reference proteome</keyword>
<reference evidence="2" key="1">
    <citation type="journal article" date="2022" name="bioRxiv">
        <title>Genomics of Preaxostyla Flagellates Illuminates Evolutionary Transitions and the Path Towards Mitochondrial Loss.</title>
        <authorList>
            <person name="Novak L.V.F."/>
            <person name="Treitli S.C."/>
            <person name="Pyrih J."/>
            <person name="Halakuc P."/>
            <person name="Pipaliya S.V."/>
            <person name="Vacek V."/>
            <person name="Brzon O."/>
            <person name="Soukal P."/>
            <person name="Eme L."/>
            <person name="Dacks J.B."/>
            <person name="Karnkowska A."/>
            <person name="Elias M."/>
            <person name="Hampl V."/>
        </authorList>
    </citation>
    <scope>NUCLEOTIDE SEQUENCE</scope>
    <source>
        <strain evidence="2">RCP-MX</strain>
    </source>
</reference>
<evidence type="ECO:0000313" key="2">
    <source>
        <dbReference type="EMBL" id="KAJ4453337.1"/>
    </source>
</evidence>
<proteinExistence type="predicted"/>
<feature type="region of interest" description="Disordered" evidence="1">
    <location>
        <begin position="72"/>
        <end position="234"/>
    </location>
</feature>
<evidence type="ECO:0000313" key="3">
    <source>
        <dbReference type="Proteomes" id="UP001141327"/>
    </source>
</evidence>
<comment type="caution">
    <text evidence="2">The sequence shown here is derived from an EMBL/GenBank/DDBJ whole genome shotgun (WGS) entry which is preliminary data.</text>
</comment>